<dbReference type="EMBL" id="BMHI01000009">
    <property type="protein sequence ID" value="GGB48040.1"/>
    <property type="molecule type" value="Genomic_DNA"/>
</dbReference>
<protein>
    <recommendedName>
        <fullName evidence="3">DinB family protein</fullName>
    </recommendedName>
</protein>
<dbReference type="InterPro" id="IPR034660">
    <property type="entry name" value="DinB/YfiT-like"/>
</dbReference>
<accession>A0A916TJA1</accession>
<dbReference type="Proteomes" id="UP000636793">
    <property type="component" value="Unassembled WGS sequence"/>
</dbReference>
<dbReference type="AlphaFoldDB" id="A0A916TJA1"/>
<comment type="caution">
    <text evidence="1">The sequence shown here is derived from an EMBL/GenBank/DDBJ whole genome shotgun (WGS) entry which is preliminary data.</text>
</comment>
<reference evidence="1" key="2">
    <citation type="submission" date="2020-09" db="EMBL/GenBank/DDBJ databases">
        <authorList>
            <person name="Sun Q."/>
            <person name="Zhou Y."/>
        </authorList>
    </citation>
    <scope>NUCLEOTIDE SEQUENCE</scope>
    <source>
        <strain evidence="1">CGMCC 1.15085</strain>
    </source>
</reference>
<evidence type="ECO:0000313" key="1">
    <source>
        <dbReference type="EMBL" id="GGB48040.1"/>
    </source>
</evidence>
<gene>
    <name evidence="1" type="ORF">GCM10011492_44060</name>
</gene>
<proteinExistence type="predicted"/>
<evidence type="ECO:0008006" key="3">
    <source>
        <dbReference type="Google" id="ProtNLM"/>
    </source>
</evidence>
<sequence>MERTDAATLVYVSYGWRDFGTGHLDEVCDECGFDSRCAEFDVDLRTAIAALCHLAGDSRAGSRPEPGTWSADEYVAHCLDQVGEAISVIDNGRPEPKAVVSGLEDADHQVKSLLSRVAGTDSHRQIDVGGPFPASPAWMLAHLLHDLEHHVLDIRRGYAKLGLERVAGRTIER</sequence>
<reference evidence="1" key="1">
    <citation type="journal article" date="2014" name="Int. J. Syst. Evol. Microbiol.">
        <title>Complete genome sequence of Corynebacterium casei LMG S-19264T (=DSM 44701T), isolated from a smear-ripened cheese.</title>
        <authorList>
            <consortium name="US DOE Joint Genome Institute (JGI-PGF)"/>
            <person name="Walter F."/>
            <person name="Albersmeier A."/>
            <person name="Kalinowski J."/>
            <person name="Ruckert C."/>
        </authorList>
    </citation>
    <scope>NUCLEOTIDE SEQUENCE</scope>
    <source>
        <strain evidence="1">CGMCC 1.15085</strain>
    </source>
</reference>
<keyword evidence="2" id="KW-1185">Reference proteome</keyword>
<dbReference type="SUPFAM" id="SSF109854">
    <property type="entry name" value="DinB/YfiT-like putative metalloenzymes"/>
    <property type="match status" value="1"/>
</dbReference>
<name>A0A916TJA1_9MICO</name>
<evidence type="ECO:0000313" key="2">
    <source>
        <dbReference type="Proteomes" id="UP000636793"/>
    </source>
</evidence>
<organism evidence="1 2">
    <name type="scientific">Flexivirga endophytica</name>
    <dbReference type="NCBI Taxonomy" id="1849103"/>
    <lineage>
        <taxon>Bacteria</taxon>
        <taxon>Bacillati</taxon>
        <taxon>Actinomycetota</taxon>
        <taxon>Actinomycetes</taxon>
        <taxon>Micrococcales</taxon>
        <taxon>Dermacoccaceae</taxon>
        <taxon>Flexivirga</taxon>
    </lineage>
</organism>